<dbReference type="InterPro" id="IPR002172">
    <property type="entry name" value="LDrepeatLR_classA_rpt"/>
</dbReference>
<reference evidence="5" key="1">
    <citation type="submission" date="2016-11" db="UniProtKB">
        <authorList>
            <consortium name="WormBaseParasite"/>
        </authorList>
    </citation>
    <scope>IDENTIFICATION</scope>
</reference>
<keyword evidence="2 3" id="KW-1015">Disulfide bond</keyword>
<dbReference type="Gene3D" id="4.10.400.10">
    <property type="entry name" value="Low-density Lipoprotein Receptor"/>
    <property type="match status" value="2"/>
</dbReference>
<evidence type="ECO:0000256" key="3">
    <source>
        <dbReference type="PROSITE-ProRule" id="PRU00124"/>
    </source>
</evidence>
<dbReference type="PRINTS" id="PR00261">
    <property type="entry name" value="LDLRECEPTOR"/>
</dbReference>
<dbReference type="InterPro" id="IPR036055">
    <property type="entry name" value="LDL_receptor-like_sf"/>
</dbReference>
<sequence>MFRKDMSLSASAAKINGYETTRNRKDVFMFLRTNAHHNLFIEKTWTQLRNIYIEHWRSTDAMETMIVENTRMKTCCKGGKYCKEGQNPVRAEKKFQCDNHRCISEQWKCNSDNDCGDGSDERTSSATTKTAAVMAPTSQPTVVKIKMNARKRPFEHVACENDAETCILLYQLCDGKRHCPGGTDKGSRCARELCLANRAENAFKCHNSLICSCPFGEQMYCTVFEKVENCAAPYLKGLEEQWESKHDTVEVTVEEAAVLNYADRKEQHKFGQFFVFINSQ</sequence>
<dbReference type="Proteomes" id="UP000095282">
    <property type="component" value="Unplaced"/>
</dbReference>
<organism evidence="4 5">
    <name type="scientific">Caenorhabditis tropicalis</name>
    <dbReference type="NCBI Taxonomy" id="1561998"/>
    <lineage>
        <taxon>Eukaryota</taxon>
        <taxon>Metazoa</taxon>
        <taxon>Ecdysozoa</taxon>
        <taxon>Nematoda</taxon>
        <taxon>Chromadorea</taxon>
        <taxon>Rhabditida</taxon>
        <taxon>Rhabditina</taxon>
        <taxon>Rhabditomorpha</taxon>
        <taxon>Rhabditoidea</taxon>
        <taxon>Rhabditidae</taxon>
        <taxon>Peloderinae</taxon>
        <taxon>Caenorhabditis</taxon>
    </lineage>
</organism>
<dbReference type="GO" id="GO:0043235">
    <property type="term" value="C:receptor complex"/>
    <property type="evidence" value="ECO:0007669"/>
    <property type="project" value="TreeGrafter"/>
</dbReference>
<evidence type="ECO:0000256" key="2">
    <source>
        <dbReference type="ARBA" id="ARBA00023157"/>
    </source>
</evidence>
<dbReference type="GO" id="GO:0042562">
    <property type="term" value="F:hormone binding"/>
    <property type="evidence" value="ECO:0007669"/>
    <property type="project" value="TreeGrafter"/>
</dbReference>
<dbReference type="PANTHER" id="PTHR22722:SF14">
    <property type="entry name" value="MEGALIN, ISOFORM A"/>
    <property type="match status" value="1"/>
</dbReference>
<dbReference type="GO" id="GO:0012505">
    <property type="term" value="C:endomembrane system"/>
    <property type="evidence" value="ECO:0007669"/>
    <property type="project" value="UniProtKB-SubCell"/>
</dbReference>
<comment type="subcellular location">
    <subcellularLocation>
        <location evidence="1">Endomembrane system</location>
    </subcellularLocation>
</comment>
<dbReference type="SMART" id="SM00192">
    <property type="entry name" value="LDLa"/>
    <property type="match status" value="2"/>
</dbReference>
<evidence type="ECO:0000313" key="5">
    <source>
        <dbReference type="WBParaSite" id="Csp11.Scaffold628.g7052.t2"/>
    </source>
</evidence>
<evidence type="ECO:0000313" key="4">
    <source>
        <dbReference type="Proteomes" id="UP000095282"/>
    </source>
</evidence>
<dbReference type="Pfam" id="PF00057">
    <property type="entry name" value="Ldl_recept_a"/>
    <property type="match status" value="1"/>
</dbReference>
<dbReference type="GO" id="GO:0016324">
    <property type="term" value="C:apical plasma membrane"/>
    <property type="evidence" value="ECO:0007669"/>
    <property type="project" value="TreeGrafter"/>
</dbReference>
<dbReference type="GO" id="GO:0006898">
    <property type="term" value="P:receptor-mediated endocytosis"/>
    <property type="evidence" value="ECO:0007669"/>
    <property type="project" value="TreeGrafter"/>
</dbReference>
<dbReference type="CDD" id="cd00112">
    <property type="entry name" value="LDLa"/>
    <property type="match status" value="1"/>
</dbReference>
<dbReference type="STRING" id="1561998.A0A1I7TLB7"/>
<evidence type="ECO:0000256" key="1">
    <source>
        <dbReference type="ARBA" id="ARBA00004308"/>
    </source>
</evidence>
<dbReference type="PANTHER" id="PTHR22722">
    <property type="entry name" value="LOW-DENSITY LIPOPROTEIN RECEPTOR-RELATED PROTEIN 2-RELATED"/>
    <property type="match status" value="1"/>
</dbReference>
<dbReference type="FunFam" id="4.10.400.10:FF:000001">
    <property type="entry name" value="Low-density lipoprotein receptor-related protein 1"/>
    <property type="match status" value="1"/>
</dbReference>
<comment type="caution">
    <text evidence="3">Lacks conserved residue(s) required for the propagation of feature annotation.</text>
</comment>
<dbReference type="WBParaSite" id="Csp11.Scaffold628.g7052.t2">
    <property type="protein sequence ID" value="Csp11.Scaffold628.g7052.t2"/>
    <property type="gene ID" value="Csp11.Scaffold628.g7052"/>
</dbReference>
<dbReference type="SUPFAM" id="SSF57424">
    <property type="entry name" value="LDL receptor-like module"/>
    <property type="match status" value="2"/>
</dbReference>
<feature type="disulfide bond" evidence="3">
    <location>
        <begin position="97"/>
        <end position="115"/>
    </location>
</feature>
<dbReference type="InterPro" id="IPR051221">
    <property type="entry name" value="LDLR-related"/>
</dbReference>
<proteinExistence type="predicted"/>
<keyword evidence="4" id="KW-1185">Reference proteome</keyword>
<dbReference type="AlphaFoldDB" id="A0A1I7TLB7"/>
<name>A0A1I7TLB7_9PELO</name>
<dbReference type="PROSITE" id="PS50068">
    <property type="entry name" value="LDLRA_2"/>
    <property type="match status" value="1"/>
</dbReference>
<protein>
    <submittedName>
        <fullName evidence="5">EGF-like domain-containing protein</fullName>
    </submittedName>
</protein>
<accession>A0A1I7TLB7</accession>